<evidence type="ECO:0000313" key="1">
    <source>
        <dbReference type="EnsemblMetazoa" id="AMIN014077-PA"/>
    </source>
</evidence>
<sequence>MQCCHFSRSTISDSQGFSVRSSVFLFVLF</sequence>
<organism evidence="1 2">
    <name type="scientific">Anopheles minimus</name>
    <dbReference type="NCBI Taxonomy" id="112268"/>
    <lineage>
        <taxon>Eukaryota</taxon>
        <taxon>Metazoa</taxon>
        <taxon>Ecdysozoa</taxon>
        <taxon>Arthropoda</taxon>
        <taxon>Hexapoda</taxon>
        <taxon>Insecta</taxon>
        <taxon>Pterygota</taxon>
        <taxon>Neoptera</taxon>
        <taxon>Endopterygota</taxon>
        <taxon>Diptera</taxon>
        <taxon>Nematocera</taxon>
        <taxon>Culicoidea</taxon>
        <taxon>Culicidae</taxon>
        <taxon>Anophelinae</taxon>
        <taxon>Anopheles</taxon>
    </lineage>
</organism>
<dbReference type="VEuPathDB" id="VectorBase:AMIN014077"/>
<reference evidence="1" key="2">
    <citation type="submission" date="2020-05" db="UniProtKB">
        <authorList>
            <consortium name="EnsemblMetazoa"/>
        </authorList>
    </citation>
    <scope>IDENTIFICATION</scope>
    <source>
        <strain evidence="1">MINIMUS1</strain>
    </source>
</reference>
<dbReference type="EnsemblMetazoa" id="AMIN014077-RA">
    <property type="protein sequence ID" value="AMIN014077-PA"/>
    <property type="gene ID" value="AMIN014077"/>
</dbReference>
<proteinExistence type="predicted"/>
<reference evidence="2" key="1">
    <citation type="submission" date="2013-03" db="EMBL/GenBank/DDBJ databases">
        <title>The Genome Sequence of Anopheles minimus MINIMUS1.</title>
        <authorList>
            <consortium name="The Broad Institute Genomics Platform"/>
            <person name="Neafsey D.E."/>
            <person name="Walton C."/>
            <person name="Walker B."/>
            <person name="Young S.K."/>
            <person name="Zeng Q."/>
            <person name="Gargeya S."/>
            <person name="Fitzgerald M."/>
            <person name="Haas B."/>
            <person name="Abouelleil A."/>
            <person name="Allen A.W."/>
            <person name="Alvarado L."/>
            <person name="Arachchi H.M."/>
            <person name="Berlin A.M."/>
            <person name="Chapman S.B."/>
            <person name="Gainer-Dewar J."/>
            <person name="Goldberg J."/>
            <person name="Griggs A."/>
            <person name="Gujja S."/>
            <person name="Hansen M."/>
            <person name="Howarth C."/>
            <person name="Imamovic A."/>
            <person name="Ireland A."/>
            <person name="Larimer J."/>
            <person name="McCowan C."/>
            <person name="Murphy C."/>
            <person name="Pearson M."/>
            <person name="Poon T.W."/>
            <person name="Priest M."/>
            <person name="Roberts A."/>
            <person name="Saif S."/>
            <person name="Shea T."/>
            <person name="Sisk P."/>
            <person name="Sykes S."/>
            <person name="Wortman J."/>
            <person name="Nusbaum C."/>
            <person name="Birren B."/>
        </authorList>
    </citation>
    <scope>NUCLEOTIDE SEQUENCE [LARGE SCALE GENOMIC DNA]</scope>
    <source>
        <strain evidence="2">MINIMUS1</strain>
    </source>
</reference>
<name>A0A182WMW8_9DIPT</name>
<accession>A0A182WMW8</accession>
<keyword evidence="2" id="KW-1185">Reference proteome</keyword>
<protein>
    <submittedName>
        <fullName evidence="1">Uncharacterized protein</fullName>
    </submittedName>
</protein>
<dbReference type="AlphaFoldDB" id="A0A182WMW8"/>
<dbReference type="Proteomes" id="UP000075920">
    <property type="component" value="Unassembled WGS sequence"/>
</dbReference>
<evidence type="ECO:0000313" key="2">
    <source>
        <dbReference type="Proteomes" id="UP000075920"/>
    </source>
</evidence>